<dbReference type="AlphaFoldDB" id="A0A023AXM6"/>
<protein>
    <submittedName>
        <fullName evidence="2">Uncharacterized protein</fullName>
    </submittedName>
</protein>
<gene>
    <name evidence="2" type="ORF">GNI_175060</name>
</gene>
<accession>A0A023AXM6</accession>
<keyword evidence="3" id="KW-1185">Reference proteome</keyword>
<evidence type="ECO:0000313" key="2">
    <source>
        <dbReference type="EMBL" id="EZG43379.1"/>
    </source>
</evidence>
<dbReference type="GeneID" id="22915934"/>
<feature type="region of interest" description="Disordered" evidence="1">
    <location>
        <begin position="108"/>
        <end position="128"/>
    </location>
</feature>
<name>A0A023AXM6_GRENI</name>
<organism evidence="2 3">
    <name type="scientific">Gregarina niphandrodes</name>
    <name type="common">Septate eugregarine</name>
    <dbReference type="NCBI Taxonomy" id="110365"/>
    <lineage>
        <taxon>Eukaryota</taxon>
        <taxon>Sar</taxon>
        <taxon>Alveolata</taxon>
        <taxon>Apicomplexa</taxon>
        <taxon>Conoidasida</taxon>
        <taxon>Gregarinasina</taxon>
        <taxon>Eugregarinorida</taxon>
        <taxon>Gregarinidae</taxon>
        <taxon>Gregarina</taxon>
    </lineage>
</organism>
<dbReference type="EMBL" id="AFNH02001317">
    <property type="protein sequence ID" value="EZG43379.1"/>
    <property type="molecule type" value="Genomic_DNA"/>
</dbReference>
<evidence type="ECO:0000313" key="3">
    <source>
        <dbReference type="Proteomes" id="UP000019763"/>
    </source>
</evidence>
<dbReference type="VEuPathDB" id="CryptoDB:GNI_175060"/>
<sequence length="559" mass="61293">MRTISCLGSNEVSLGLLVAVVNPDGSRPGMSDCVPWVIDLSVPGERACSAVVLVPQQHSWKLEMGQHNEFDWLNDVSRMRVYDTPRQWGSQTPWQSPEVVSTVLEIDSETGAAETGSPETAPETEDPLMGLKKGFKMGRKMGSSKFVQSTIVTAIERRLQETGCMTESTKADKVWLEVFGRGRAALQLVDTGAAVAEIVFSRRVKATELKELLPTLPKDWHDSVRTGAQVAEPLAQAAQPLAQPLAQRWPVLSPRRPREVVYSRRWDEPECSCSKVFPKLLFMAVVTGLVVAAAVYEKPAPPRQLVSWSQLQALATNCTAVASRDVERVAFLTRGRGWEDPCEGASGMLTLTRGLPRPHIRGFQSCYRFGAPDSFDLQGVLESARFHLSGIVTAGQVTCFTAADTQRALADRIARELNVTAIEMPLNDSEQMAEHPAGGMTERPGHGMPGVGVDPMGVDLLANYPVNEACSTSCTGNCNATLHDLNDCFCDFAKLDCLYNYGTRDEQAHHVGLAAFKSTWGHFKKHVTVFNRPGYVVDSCEAVCHKTNHIELDEDTHRG</sequence>
<comment type="caution">
    <text evidence="2">The sequence shown here is derived from an EMBL/GenBank/DDBJ whole genome shotgun (WGS) entry which is preliminary data.</text>
</comment>
<proteinExistence type="predicted"/>
<reference evidence="2" key="1">
    <citation type="submission" date="2013-12" db="EMBL/GenBank/DDBJ databases">
        <authorList>
            <person name="Omoto C.K."/>
            <person name="Sibley D."/>
            <person name="Venepally P."/>
            <person name="Hadjithomas M."/>
            <person name="Karamycheva S."/>
            <person name="Brunk B."/>
            <person name="Roos D."/>
            <person name="Caler E."/>
            <person name="Lorenzi H."/>
        </authorList>
    </citation>
    <scope>NUCLEOTIDE SEQUENCE</scope>
</reference>
<dbReference type="Proteomes" id="UP000019763">
    <property type="component" value="Unassembled WGS sequence"/>
</dbReference>
<evidence type="ECO:0000256" key="1">
    <source>
        <dbReference type="SAM" id="MobiDB-lite"/>
    </source>
</evidence>
<dbReference type="RefSeq" id="XP_011134644.1">
    <property type="nucleotide sequence ID" value="XM_011136342.1"/>
</dbReference>